<evidence type="ECO:0000256" key="5">
    <source>
        <dbReference type="ARBA" id="ARBA00047033"/>
    </source>
</evidence>
<dbReference type="KEGG" id="goe:100898292"/>
<keyword evidence="11" id="KW-1185">Reference proteome</keyword>
<dbReference type="InterPro" id="IPR021726">
    <property type="entry name" value="THO_THOC2_N"/>
</dbReference>
<feature type="region of interest" description="Disordered" evidence="7">
    <location>
        <begin position="1216"/>
        <end position="1352"/>
    </location>
</feature>
<evidence type="ECO:0000256" key="6">
    <source>
        <dbReference type="SAM" id="Coils"/>
    </source>
</evidence>
<proteinExistence type="inferred from homology"/>
<feature type="domain" description="THO complex subunitTHOC2 N-terminal" evidence="9">
    <location>
        <begin position="558"/>
        <end position="633"/>
    </location>
</feature>
<keyword evidence="6" id="KW-0175">Coiled coil</keyword>
<dbReference type="GeneID" id="100898292"/>
<keyword evidence="4" id="KW-0539">Nucleus</keyword>
<evidence type="ECO:0000256" key="1">
    <source>
        <dbReference type="ARBA" id="ARBA00004123"/>
    </source>
</evidence>
<dbReference type="GO" id="GO:0003729">
    <property type="term" value="F:mRNA binding"/>
    <property type="evidence" value="ECO:0007669"/>
    <property type="project" value="TreeGrafter"/>
</dbReference>
<feature type="domain" description="THO complex subunit 2 N-terminal" evidence="10">
    <location>
        <begin position="417"/>
        <end position="556"/>
    </location>
</feature>
<dbReference type="CTD" id="326153"/>
<dbReference type="InterPro" id="IPR032302">
    <property type="entry name" value="THOC2_N"/>
</dbReference>
<dbReference type="GO" id="GO:0000445">
    <property type="term" value="C:THO complex part of transcription export complex"/>
    <property type="evidence" value="ECO:0007669"/>
    <property type="project" value="TreeGrafter"/>
</dbReference>
<dbReference type="Pfam" id="PF16134">
    <property type="entry name" value="THOC2_N"/>
    <property type="match status" value="2"/>
</dbReference>
<evidence type="ECO:0000259" key="10">
    <source>
        <dbReference type="Pfam" id="PF16134"/>
    </source>
</evidence>
<evidence type="ECO:0000259" key="9">
    <source>
        <dbReference type="Pfam" id="PF11732"/>
    </source>
</evidence>
<feature type="compositionally biased region" description="Basic and acidic residues" evidence="7">
    <location>
        <begin position="1293"/>
        <end position="1352"/>
    </location>
</feature>
<feature type="compositionally biased region" description="Basic and acidic residues" evidence="7">
    <location>
        <begin position="1272"/>
        <end position="1285"/>
    </location>
</feature>
<organism evidence="11 12">
    <name type="scientific">Galendromus occidentalis</name>
    <name type="common">western predatory mite</name>
    <dbReference type="NCBI Taxonomy" id="34638"/>
    <lineage>
        <taxon>Eukaryota</taxon>
        <taxon>Metazoa</taxon>
        <taxon>Ecdysozoa</taxon>
        <taxon>Arthropoda</taxon>
        <taxon>Chelicerata</taxon>
        <taxon>Arachnida</taxon>
        <taxon>Acari</taxon>
        <taxon>Parasitiformes</taxon>
        <taxon>Mesostigmata</taxon>
        <taxon>Gamasina</taxon>
        <taxon>Phytoseioidea</taxon>
        <taxon>Phytoseiidae</taxon>
        <taxon>Typhlodrominae</taxon>
        <taxon>Galendromus</taxon>
    </lineage>
</organism>
<dbReference type="InterPro" id="IPR040007">
    <property type="entry name" value="Tho2"/>
</dbReference>
<protein>
    <recommendedName>
        <fullName evidence="3">THO complex subunit 2</fullName>
    </recommendedName>
</protein>
<evidence type="ECO:0000259" key="8">
    <source>
        <dbReference type="Pfam" id="PF11262"/>
    </source>
</evidence>
<feature type="domain" description="THO complex subunitTHOC2 C-terminal" evidence="8">
    <location>
        <begin position="862"/>
        <end position="1162"/>
    </location>
</feature>
<feature type="compositionally biased region" description="Low complexity" evidence="7">
    <location>
        <begin position="1216"/>
        <end position="1247"/>
    </location>
</feature>
<evidence type="ECO:0000256" key="3">
    <source>
        <dbReference type="ARBA" id="ARBA00019596"/>
    </source>
</evidence>
<comment type="similarity">
    <text evidence="2">Belongs to the THOC2 family.</text>
</comment>
<dbReference type="GO" id="GO:0006397">
    <property type="term" value="P:mRNA processing"/>
    <property type="evidence" value="ECO:0007669"/>
    <property type="project" value="InterPro"/>
</dbReference>
<dbReference type="RefSeq" id="XP_018494235.1">
    <property type="nucleotide sequence ID" value="XM_018638719.1"/>
</dbReference>
<feature type="domain" description="THO complex subunit 2 N-terminal" evidence="10">
    <location>
        <begin position="7"/>
        <end position="403"/>
    </location>
</feature>
<accession>A0AAJ7L334</accession>
<feature type="coiled-coil region" evidence="6">
    <location>
        <begin position="885"/>
        <end position="944"/>
    </location>
</feature>
<dbReference type="Pfam" id="PF11262">
    <property type="entry name" value="Tho2"/>
    <property type="match status" value="1"/>
</dbReference>
<reference evidence="12" key="1">
    <citation type="submission" date="2025-08" db="UniProtKB">
        <authorList>
            <consortium name="RefSeq"/>
        </authorList>
    </citation>
    <scope>IDENTIFICATION</scope>
</reference>
<dbReference type="PANTHER" id="PTHR21597:SF0">
    <property type="entry name" value="THO COMPLEX SUBUNIT 2"/>
    <property type="match status" value="1"/>
</dbReference>
<gene>
    <name evidence="12" type="primary">LOC100898292</name>
</gene>
<name>A0AAJ7L334_9ACAR</name>
<evidence type="ECO:0000256" key="2">
    <source>
        <dbReference type="ARBA" id="ARBA00007857"/>
    </source>
</evidence>
<evidence type="ECO:0000256" key="4">
    <source>
        <dbReference type="ARBA" id="ARBA00023242"/>
    </source>
</evidence>
<evidence type="ECO:0000313" key="11">
    <source>
        <dbReference type="Proteomes" id="UP000694867"/>
    </source>
</evidence>
<evidence type="ECO:0000313" key="12">
    <source>
        <dbReference type="RefSeq" id="XP_018494235.1"/>
    </source>
</evidence>
<dbReference type="GO" id="GO:0006406">
    <property type="term" value="P:mRNA export from nucleus"/>
    <property type="evidence" value="ECO:0007669"/>
    <property type="project" value="InterPro"/>
</dbReference>
<dbReference type="PANTHER" id="PTHR21597">
    <property type="entry name" value="THO2 PROTEIN"/>
    <property type="match status" value="1"/>
</dbReference>
<evidence type="ECO:0000256" key="7">
    <source>
        <dbReference type="SAM" id="MobiDB-lite"/>
    </source>
</evidence>
<dbReference type="Proteomes" id="UP000694867">
    <property type="component" value="Unplaced"/>
</dbReference>
<dbReference type="InterPro" id="IPR021418">
    <property type="entry name" value="THO_THOC2_C"/>
</dbReference>
<sequence length="1352" mass="152601">MSAGDGGLVKVFKDIDSESNSNQISTAFKEIAQRLENGSHTAEGIAATARLLSMLEAFLESSQSATKLVKLLPITVSFQDTLCDVFQVLDSHTQCEAKARPNLVALIQAVAGTMDEDLMKERLDLDLLGEADLVKNPKAANQKMIRVKTRLFYKQNKFNLHREESEGYAKLMSELLCRTHTDVAALVNVLKALIGCFSLDPNRVIDTILEALENQLDRHELFIGVLKEFGMDSGNVAQIMGFKFSFYQDAEQNSSQTPVTLFKVCALLIKNGIIETEQIFPLLSPANEVLAEKFREEVAAAKAWARNVAAMTPEQYAEFEKGETDLDESNKKEESFQKLSLLAALVHVGAWSDVLMLLEFIPAPLVMLNEEVNRTMMNTLHYIIDPLYSKNSTVAPLYRKKISAKQKLEGVAHTDQISTFKAFQKEVVPVVCLLGPMLHKDPILLSKVVRLCKAYTALKPEEKKEQNTEGLEFDILTLMDDALLPSLQLLPGNCCVSEELWCVIKTYSYEQRYRLYASWKLESPHPLLIRQRAITTRRSRHIMKRLSKETAKQCGRQIAKLAHCSPCHVLGYMLSQAQIWDNLIGPVVDSLKFLTSLSYDCLAFCIVEALATQNKDRFRDDGVTVSGWLRSIASFCGTVFKKYNIDLCGLLALLANQIKAEKFLDLLVLKEIVYKMSGIECMQQPTHDQLDAMYGGEVLRSEAGYFTQVKNVKKSSQRLKDALVQLDLAVPLCLLVAQQKEYILYKIDDAHIKLLGKMYDLCQEVLFQFGQFFLVNYSSSEHRLPPVGELLSKHGVTADVAFFLARPGLMETIENKFQEMKNQPTTESVSKQVESKMYVDAVNAVLGPLSDAIKPMYPPKCWQDLSSELYVAFWTLSMSDVVVPNDAYERELKKLRMQVASLEENKELAPAKKKKDRERCVALMDKLQEEVQRQEEHVVHVMTRLRQDKDSWFISHTLKNDTITQFLQLCLFPRCRFSPMDAVYCAHFVHTLHKLKTQNFSTLICFDKIFCDITYTVALCTESEAYYYGLFLGTLLDVMMRWHADKETFNQECAQYPGFVTRFKGAQGDNSHRDNDVDYENYRHVCHKWHYKLTKALVICLESDNDVQLKNGLIVLTKLIPHFPKISNLYQALDKRVEKIKTEERENRKDVFSLASMYSGHLKTIKNQCVPEHEFHQKEAAIVKKVIASNSTAQAAANPAAAPTNTATASAAAPAAASAAPTVPNTTTTTPAPSTGVTSASPTTSGPLPAQVAKAAPPRPKEVRKVKPPTRTSEEPLPRPLKPEEPNGNGGADDPRKRSRRKEDREEGEVRERKRGRREERDKNGLSERSRERGRERSPVDLDDDQRALKRQ</sequence>
<comment type="subunit">
    <text evidence="5">Component of the THO subcomplex, which is composed of THOC1, THOC2, THOC3, THOC5, THOC6 and THOC7. The THO subcomplex interacts with DDX39B to form the THO-DDX39B complex which multimerizes into a 28-subunit tetrameric assembly. Component of the transcription/export (TREX) complex at least composed of ALYREF/THOC4, DDX39B, SARNP/CIP29, CHTOP and the THO subcomplex; in the complex interacts with THOC1, THOC3, THOC5, THOC7 and DDX39B. TREX seems to have a dynamic structure involving ATP-dependent remodeling. Interacts with POLDIP3 and ZC3H11A.</text>
</comment>
<comment type="subcellular location">
    <subcellularLocation>
        <location evidence="1">Nucleus</location>
    </subcellularLocation>
</comment>
<dbReference type="Pfam" id="PF11732">
    <property type="entry name" value="Thoc2"/>
    <property type="match status" value="1"/>
</dbReference>